<gene>
    <name evidence="1" type="ORF">SETIT_7G274500v2</name>
</gene>
<dbReference type="Gene3D" id="2.40.10.10">
    <property type="entry name" value="Trypsin-like serine proteases"/>
    <property type="match status" value="1"/>
</dbReference>
<dbReference type="PANTHER" id="PTHR43019">
    <property type="entry name" value="SERINE ENDOPROTEASE DEGS"/>
    <property type="match status" value="1"/>
</dbReference>
<name>A0A368S0E7_SETIT</name>
<reference evidence="1" key="2">
    <citation type="submission" date="2015-07" db="EMBL/GenBank/DDBJ databases">
        <authorList>
            <person name="Noorani M."/>
        </authorList>
    </citation>
    <scope>NUCLEOTIDE SEQUENCE</scope>
    <source>
        <strain evidence="1">Yugu1</strain>
    </source>
</reference>
<dbReference type="STRING" id="4555.A0A368S0E7"/>
<dbReference type="PANTHER" id="PTHR43019:SF23">
    <property type="entry name" value="PROTEASE DO-LIKE 5, CHLOROPLASTIC"/>
    <property type="match status" value="1"/>
</dbReference>
<protein>
    <submittedName>
        <fullName evidence="1">Uncharacterized protein</fullName>
    </submittedName>
</protein>
<reference evidence="1" key="1">
    <citation type="journal article" date="2012" name="Nat. Biotechnol.">
        <title>Reference genome sequence of the model plant Setaria.</title>
        <authorList>
            <person name="Bennetzen J.L."/>
            <person name="Schmutz J."/>
            <person name="Wang H."/>
            <person name="Percifield R."/>
            <person name="Hawkins J."/>
            <person name="Pontaroli A.C."/>
            <person name="Estep M."/>
            <person name="Feng L."/>
            <person name="Vaughn J.N."/>
            <person name="Grimwood J."/>
            <person name="Jenkins J."/>
            <person name="Barry K."/>
            <person name="Lindquist E."/>
            <person name="Hellsten U."/>
            <person name="Deshpande S."/>
            <person name="Wang X."/>
            <person name="Wu X."/>
            <person name="Mitros T."/>
            <person name="Triplett J."/>
            <person name="Yang X."/>
            <person name="Ye C.Y."/>
            <person name="Mauro-Herrera M."/>
            <person name="Wang L."/>
            <person name="Li P."/>
            <person name="Sharma M."/>
            <person name="Sharma R."/>
            <person name="Ronald P.C."/>
            <person name="Panaud O."/>
            <person name="Kellogg E.A."/>
            <person name="Brutnell T.P."/>
            <person name="Doust A.N."/>
            <person name="Tuskan G.A."/>
            <person name="Rokhsar D."/>
            <person name="Devos K.M."/>
        </authorList>
    </citation>
    <scope>NUCLEOTIDE SEQUENCE [LARGE SCALE GENOMIC DNA]</scope>
    <source>
        <strain evidence="1">Yugu1</strain>
    </source>
</reference>
<dbReference type="SUPFAM" id="SSF50494">
    <property type="entry name" value="Trypsin-like serine proteases"/>
    <property type="match status" value="1"/>
</dbReference>
<dbReference type="InterPro" id="IPR009003">
    <property type="entry name" value="Peptidase_S1_PA"/>
</dbReference>
<organism evidence="1">
    <name type="scientific">Setaria italica</name>
    <name type="common">Foxtail millet</name>
    <name type="synonym">Panicum italicum</name>
    <dbReference type="NCBI Taxonomy" id="4555"/>
    <lineage>
        <taxon>Eukaryota</taxon>
        <taxon>Viridiplantae</taxon>
        <taxon>Streptophyta</taxon>
        <taxon>Embryophyta</taxon>
        <taxon>Tracheophyta</taxon>
        <taxon>Spermatophyta</taxon>
        <taxon>Magnoliopsida</taxon>
        <taxon>Liliopsida</taxon>
        <taxon>Poales</taxon>
        <taxon>Poaceae</taxon>
        <taxon>PACMAD clade</taxon>
        <taxon>Panicoideae</taxon>
        <taxon>Panicodae</taxon>
        <taxon>Paniceae</taxon>
        <taxon>Cenchrinae</taxon>
        <taxon>Setaria</taxon>
    </lineage>
</organism>
<dbReference type="OrthoDB" id="582926at2759"/>
<sequence>MDKNTARILTCGFVLATTLMMTPRGSKFYQLSLLEVAFQGTLLDLPTQIPPFGLSLPEHGDEVFALGRDKDLSLVVRRGTISQGRPLHALRQGYLFVDYELPECNTGGPMVDHDGNVVGLSIPCDEGISVILPISTALSCLNMWTEFGRIARPLLGMSFRNVEVLDDLSGDIKFDGLVVDEVYLSSLLVITL</sequence>
<dbReference type="EMBL" id="CM003534">
    <property type="protein sequence ID" value="RCV35871.1"/>
    <property type="molecule type" value="Genomic_DNA"/>
</dbReference>
<dbReference type="Pfam" id="PF13365">
    <property type="entry name" value="Trypsin_2"/>
    <property type="match status" value="1"/>
</dbReference>
<dbReference type="AlphaFoldDB" id="A0A368S0E7"/>
<accession>A0A368S0E7</accession>
<dbReference type="InterPro" id="IPR043504">
    <property type="entry name" value="Peptidase_S1_PA_chymotrypsin"/>
</dbReference>
<proteinExistence type="predicted"/>
<evidence type="ECO:0000313" key="1">
    <source>
        <dbReference type="EMBL" id="RCV35871.1"/>
    </source>
</evidence>